<keyword evidence="9" id="KW-0238">DNA-binding</keyword>
<evidence type="ECO:0000256" key="10">
    <source>
        <dbReference type="ARBA" id="ARBA00023242"/>
    </source>
</evidence>
<comment type="similarity">
    <text evidence="11">Belongs to the metastasis-associated protein family.</text>
</comment>
<dbReference type="SMART" id="SM00439">
    <property type="entry name" value="BAH"/>
    <property type="match status" value="1"/>
</dbReference>
<dbReference type="GO" id="GO:0043565">
    <property type="term" value="F:sequence-specific DNA binding"/>
    <property type="evidence" value="ECO:0007669"/>
    <property type="project" value="InterPro"/>
</dbReference>
<dbReference type="InterPro" id="IPR001025">
    <property type="entry name" value="BAH_dom"/>
</dbReference>
<keyword evidence="7" id="KW-0832">Ubl conjugation</keyword>
<dbReference type="InterPro" id="IPR001005">
    <property type="entry name" value="SANT/Myb"/>
</dbReference>
<reference evidence="15" key="2">
    <citation type="submission" date="2025-09" db="UniProtKB">
        <authorList>
            <consortium name="Ensembl"/>
        </authorList>
    </citation>
    <scope>IDENTIFICATION</scope>
</reference>
<dbReference type="SMART" id="SM00401">
    <property type="entry name" value="ZnF_GATA"/>
    <property type="match status" value="1"/>
</dbReference>
<dbReference type="GO" id="GO:0003713">
    <property type="term" value="F:transcription coactivator activity"/>
    <property type="evidence" value="ECO:0007669"/>
    <property type="project" value="TreeGrafter"/>
</dbReference>
<dbReference type="PROSITE" id="PS51156">
    <property type="entry name" value="ELM2"/>
    <property type="match status" value="1"/>
</dbReference>
<dbReference type="CDD" id="cd00202">
    <property type="entry name" value="ZnF_GATA"/>
    <property type="match status" value="1"/>
</dbReference>
<keyword evidence="5" id="KW-0863">Zinc-finger</keyword>
<evidence type="ECO:0000259" key="14">
    <source>
        <dbReference type="PROSITE" id="PS51293"/>
    </source>
</evidence>
<organism evidence="15 16">
    <name type="scientific">Sinocyclocheilus rhinocerous</name>
    <dbReference type="NCBI Taxonomy" id="307959"/>
    <lineage>
        <taxon>Eukaryota</taxon>
        <taxon>Metazoa</taxon>
        <taxon>Chordata</taxon>
        <taxon>Craniata</taxon>
        <taxon>Vertebrata</taxon>
        <taxon>Euteleostomi</taxon>
        <taxon>Actinopterygii</taxon>
        <taxon>Neopterygii</taxon>
        <taxon>Teleostei</taxon>
        <taxon>Ostariophysi</taxon>
        <taxon>Cypriniformes</taxon>
        <taxon>Cyprinidae</taxon>
        <taxon>Cyprininae</taxon>
        <taxon>Sinocyclocheilus</taxon>
    </lineage>
</organism>
<dbReference type="Proteomes" id="UP000472270">
    <property type="component" value="Unassembled WGS sequence"/>
</dbReference>
<dbReference type="Pfam" id="PF17226">
    <property type="entry name" value="MTA_R1"/>
    <property type="match status" value="1"/>
</dbReference>
<dbReference type="AlphaFoldDB" id="A0A673KHX5"/>
<dbReference type="Pfam" id="PF00320">
    <property type="entry name" value="GATA"/>
    <property type="match status" value="1"/>
</dbReference>
<keyword evidence="6" id="KW-0862">Zinc</keyword>
<dbReference type="SMART" id="SM00717">
    <property type="entry name" value="SANT"/>
    <property type="match status" value="1"/>
</dbReference>
<dbReference type="FunFam" id="4.10.1240.50:FF:000001">
    <property type="entry name" value="Metastasis-associated 1 family, member 3"/>
    <property type="match status" value="1"/>
</dbReference>
<protein>
    <submittedName>
        <fullName evidence="15">Metastasis-associated protein MTA2-like</fullName>
    </submittedName>
</protein>
<dbReference type="Gene3D" id="2.30.30.490">
    <property type="match status" value="1"/>
</dbReference>
<dbReference type="Pfam" id="PF00249">
    <property type="entry name" value="Myb_DNA-binding"/>
    <property type="match status" value="1"/>
</dbReference>
<dbReference type="InterPro" id="IPR000679">
    <property type="entry name" value="Znf_GATA"/>
</dbReference>
<dbReference type="Pfam" id="PF01426">
    <property type="entry name" value="BAH"/>
    <property type="match status" value="1"/>
</dbReference>
<dbReference type="PROSITE" id="PS51293">
    <property type="entry name" value="SANT"/>
    <property type="match status" value="1"/>
</dbReference>
<keyword evidence="16" id="KW-1185">Reference proteome</keyword>
<sequence>AAIFFLSTTDYVYFENSSSNPYLIRRIEELNKTANGNVEAKVVCLFRRRDISTNLNTLADSNARDFEEESKQPSMSEQQKHQLKHRELFLSRQFESLPATHIRGKCNVTLLNETDALTIYLEREDCFFYSLVFDPMQKTLLADQGEIRVGSKYQAEIPDKLAEGDSDNRVQEKLETKVWDTNNQLKDPQIDQFLVVARAVGTFARALDCSSSIRQPSLHMSAAAASRDITLFHAMDTLQKNGYDLAKAMSTLVPQGGPVLCRDEMEEWSASEAMLFEEALEKYGKDFNDIRQDFLPWKSLASVVQFYYMWKTTDRYIQQKRLKAAEADSKLKQVYIPTYTKPNPNQINAPGSKPGMNGATGYQKGLSCESCHTAQSQQWYAWGPPNMQCRLCASCWIYWKKYGGLKTPTQLEGEVQGMSPFTSSAGRAKLLAKNRQTFILQTTKLTRIARRVCQDILQSRRAARRPYASINANAVKAECEYSISMLNPPSSAVLLYSSSSVVPPDPIRTPRSRARDDDIPHTLTPAYTTLHSILLPVL</sequence>
<evidence type="ECO:0000259" key="12">
    <source>
        <dbReference type="PROSITE" id="PS51038"/>
    </source>
</evidence>
<evidence type="ECO:0000256" key="8">
    <source>
        <dbReference type="ARBA" id="ARBA00022990"/>
    </source>
</evidence>
<keyword evidence="8" id="KW-0007">Acetylation</keyword>
<evidence type="ECO:0000256" key="11">
    <source>
        <dbReference type="ARBA" id="ARBA00093454"/>
    </source>
</evidence>
<dbReference type="CDD" id="cd11661">
    <property type="entry name" value="SANT_MTA3_like"/>
    <property type="match status" value="1"/>
</dbReference>
<evidence type="ECO:0000256" key="5">
    <source>
        <dbReference type="ARBA" id="ARBA00022771"/>
    </source>
</evidence>
<evidence type="ECO:0000256" key="6">
    <source>
        <dbReference type="ARBA" id="ARBA00022833"/>
    </source>
</evidence>
<proteinExistence type="inferred from homology"/>
<dbReference type="GO" id="GO:0000122">
    <property type="term" value="P:negative regulation of transcription by RNA polymerase II"/>
    <property type="evidence" value="ECO:0007669"/>
    <property type="project" value="TreeGrafter"/>
</dbReference>
<evidence type="ECO:0000313" key="16">
    <source>
        <dbReference type="Proteomes" id="UP000472270"/>
    </source>
</evidence>
<evidence type="ECO:0000256" key="9">
    <source>
        <dbReference type="ARBA" id="ARBA00023125"/>
    </source>
</evidence>
<dbReference type="InterPro" id="IPR009057">
    <property type="entry name" value="Homeodomain-like_sf"/>
</dbReference>
<gene>
    <name evidence="15" type="primary">LOC107709145</name>
</gene>
<reference evidence="15" key="1">
    <citation type="submission" date="2025-08" db="UniProtKB">
        <authorList>
            <consortium name="Ensembl"/>
        </authorList>
    </citation>
    <scope>IDENTIFICATION</scope>
</reference>
<dbReference type="GO" id="GO:0042826">
    <property type="term" value="F:histone deacetylase binding"/>
    <property type="evidence" value="ECO:0007669"/>
    <property type="project" value="TreeGrafter"/>
</dbReference>
<name>A0A673KHX5_9TELE</name>
<evidence type="ECO:0000313" key="15">
    <source>
        <dbReference type="Ensembl" id="ENSSRHP00000062909.1"/>
    </source>
</evidence>
<keyword evidence="2" id="KW-1017">Isopeptide bond</keyword>
<dbReference type="InterPro" id="IPR017884">
    <property type="entry name" value="SANT_dom"/>
</dbReference>
<dbReference type="InterPro" id="IPR043151">
    <property type="entry name" value="BAH_sf"/>
</dbReference>
<dbReference type="CDD" id="cd04709">
    <property type="entry name" value="BAH_MTA"/>
    <property type="match status" value="1"/>
</dbReference>
<dbReference type="GO" id="GO:0003714">
    <property type="term" value="F:transcription corepressor activity"/>
    <property type="evidence" value="ECO:0007669"/>
    <property type="project" value="TreeGrafter"/>
</dbReference>
<evidence type="ECO:0000259" key="13">
    <source>
        <dbReference type="PROSITE" id="PS51156"/>
    </source>
</evidence>
<dbReference type="InterPro" id="IPR035170">
    <property type="entry name" value="MTA1_R1"/>
</dbReference>
<evidence type="ECO:0000256" key="1">
    <source>
        <dbReference type="ARBA" id="ARBA00004123"/>
    </source>
</evidence>
<evidence type="ECO:0000256" key="2">
    <source>
        <dbReference type="ARBA" id="ARBA00022499"/>
    </source>
</evidence>
<evidence type="ECO:0000256" key="4">
    <source>
        <dbReference type="ARBA" id="ARBA00022723"/>
    </source>
</evidence>
<dbReference type="Gene3D" id="1.10.10.60">
    <property type="entry name" value="Homeodomain-like"/>
    <property type="match status" value="1"/>
</dbReference>
<feature type="domain" description="SANT" evidence="14">
    <location>
        <begin position="263"/>
        <end position="315"/>
    </location>
</feature>
<keyword evidence="4" id="KW-0479">Metal-binding</keyword>
<dbReference type="FunFam" id="2.30.30.490:FF:000001">
    <property type="entry name" value="Metastasis-associated 1 family, member 3"/>
    <property type="match status" value="1"/>
</dbReference>
<dbReference type="SMART" id="SM01189">
    <property type="entry name" value="ELM2"/>
    <property type="match status" value="1"/>
</dbReference>
<dbReference type="InterPro" id="IPR000949">
    <property type="entry name" value="ELM2_dom"/>
</dbReference>
<dbReference type="SUPFAM" id="SSF46689">
    <property type="entry name" value="Homeodomain-like"/>
    <property type="match status" value="1"/>
</dbReference>
<dbReference type="GO" id="GO:0016581">
    <property type="term" value="C:NuRD complex"/>
    <property type="evidence" value="ECO:0007669"/>
    <property type="project" value="TreeGrafter"/>
</dbReference>
<feature type="domain" description="BAH" evidence="12">
    <location>
        <begin position="4"/>
        <end position="144"/>
    </location>
</feature>
<dbReference type="PANTHER" id="PTHR10865">
    <property type="entry name" value="METASTASIS-ASSOCIATED PROTEIN AND MESODERM INDUCTION EARLY RESPONSE PROTEIN"/>
    <property type="match status" value="1"/>
</dbReference>
<evidence type="ECO:0000256" key="7">
    <source>
        <dbReference type="ARBA" id="ARBA00022843"/>
    </source>
</evidence>
<dbReference type="FunFam" id="1.10.10.60:FF:000012">
    <property type="entry name" value="Metastasis-associated 1 family, member 3"/>
    <property type="match status" value="1"/>
</dbReference>
<feature type="domain" description="ELM2" evidence="13">
    <location>
        <begin position="145"/>
        <end position="256"/>
    </location>
</feature>
<accession>A0A673KHX5</accession>
<dbReference type="PROSITE" id="PS51038">
    <property type="entry name" value="BAH"/>
    <property type="match status" value="1"/>
</dbReference>
<dbReference type="Ensembl" id="ENSSRHT00000064654.1">
    <property type="protein sequence ID" value="ENSSRHP00000062909.1"/>
    <property type="gene ID" value="ENSSRHG00000027793.1"/>
</dbReference>
<evidence type="ECO:0000256" key="3">
    <source>
        <dbReference type="ARBA" id="ARBA00022553"/>
    </source>
</evidence>
<keyword evidence="10" id="KW-0539">Nucleus</keyword>
<dbReference type="PANTHER" id="PTHR10865:SF4">
    <property type="entry name" value="METASTASIS-ASSOCIATED PROTEIN MTA2"/>
    <property type="match status" value="1"/>
</dbReference>
<dbReference type="InterPro" id="IPR040138">
    <property type="entry name" value="MIER/MTA"/>
</dbReference>
<keyword evidence="3" id="KW-0597">Phosphoprotein</keyword>
<dbReference type="Gene3D" id="4.10.1240.50">
    <property type="match status" value="1"/>
</dbReference>
<dbReference type="GO" id="GO:0003682">
    <property type="term" value="F:chromatin binding"/>
    <property type="evidence" value="ECO:0007669"/>
    <property type="project" value="InterPro"/>
</dbReference>
<comment type="subcellular location">
    <subcellularLocation>
        <location evidence="1">Nucleus</location>
    </subcellularLocation>
</comment>
<dbReference type="GO" id="GO:0008270">
    <property type="term" value="F:zinc ion binding"/>
    <property type="evidence" value="ECO:0007669"/>
    <property type="project" value="UniProtKB-KW"/>
</dbReference>
<dbReference type="Pfam" id="PF01448">
    <property type="entry name" value="ELM2"/>
    <property type="match status" value="1"/>
</dbReference>